<evidence type="ECO:0000256" key="13">
    <source>
        <dbReference type="ARBA" id="ARBA00023136"/>
    </source>
</evidence>
<evidence type="ECO:0000256" key="6">
    <source>
        <dbReference type="ARBA" id="ARBA00015850"/>
    </source>
</evidence>
<organism evidence="20 21">
    <name type="scientific">Nakamurella panacisegetis</name>
    <dbReference type="NCBI Taxonomy" id="1090615"/>
    <lineage>
        <taxon>Bacteria</taxon>
        <taxon>Bacillati</taxon>
        <taxon>Actinomycetota</taxon>
        <taxon>Actinomycetes</taxon>
        <taxon>Nakamurellales</taxon>
        <taxon>Nakamurellaceae</taxon>
        <taxon>Nakamurella</taxon>
    </lineage>
</organism>
<dbReference type="GO" id="GO:0009236">
    <property type="term" value="P:cobalamin biosynthetic process"/>
    <property type="evidence" value="ECO:0007669"/>
    <property type="project" value="UniProtKB-UniRule"/>
</dbReference>
<comment type="similarity">
    <text evidence="4 19">Belongs to the CobS family.</text>
</comment>
<evidence type="ECO:0000256" key="12">
    <source>
        <dbReference type="ARBA" id="ARBA00022989"/>
    </source>
</evidence>
<keyword evidence="11 19" id="KW-0460">Magnesium</keyword>
<dbReference type="UniPathway" id="UPA00148">
    <property type="reaction ID" value="UER00238"/>
</dbReference>
<evidence type="ECO:0000313" key="20">
    <source>
        <dbReference type="EMBL" id="SDO24354.1"/>
    </source>
</evidence>
<feature type="transmembrane region" description="Helical" evidence="19">
    <location>
        <begin position="130"/>
        <end position="154"/>
    </location>
</feature>
<evidence type="ECO:0000256" key="11">
    <source>
        <dbReference type="ARBA" id="ARBA00022842"/>
    </source>
</evidence>
<feature type="transmembrane region" description="Helical" evidence="19">
    <location>
        <begin position="225"/>
        <end position="244"/>
    </location>
</feature>
<comment type="subcellular location">
    <subcellularLocation>
        <location evidence="2 19">Cell membrane</location>
        <topology evidence="2 19">Multi-pass membrane protein</topology>
    </subcellularLocation>
</comment>
<comment type="catalytic activity">
    <reaction evidence="18 19">
        <text>alpha-ribazole 5'-phosphate + adenosylcob(III)inamide-GDP = adenosylcob(III)alamin 5'-phosphate + GMP + H(+)</text>
        <dbReference type="Rhea" id="RHEA:23560"/>
        <dbReference type="ChEBI" id="CHEBI:15378"/>
        <dbReference type="ChEBI" id="CHEBI:57918"/>
        <dbReference type="ChEBI" id="CHEBI:58115"/>
        <dbReference type="ChEBI" id="CHEBI:60487"/>
        <dbReference type="ChEBI" id="CHEBI:60493"/>
        <dbReference type="EC" id="2.7.8.26"/>
    </reaction>
</comment>
<gene>
    <name evidence="19" type="primary">cobS</name>
    <name evidence="20" type="ORF">SAMN04515671_0277</name>
</gene>
<keyword evidence="7 19" id="KW-1003">Cell membrane</keyword>
<evidence type="ECO:0000256" key="1">
    <source>
        <dbReference type="ARBA" id="ARBA00001946"/>
    </source>
</evidence>
<keyword evidence="12 19" id="KW-1133">Transmembrane helix</keyword>
<evidence type="ECO:0000256" key="14">
    <source>
        <dbReference type="ARBA" id="ARBA00025228"/>
    </source>
</evidence>
<feature type="transmembrane region" description="Helical" evidence="19">
    <location>
        <begin position="193"/>
        <end position="213"/>
    </location>
</feature>
<dbReference type="EMBL" id="LT629710">
    <property type="protein sequence ID" value="SDO24354.1"/>
    <property type="molecule type" value="Genomic_DNA"/>
</dbReference>
<dbReference type="HAMAP" id="MF_00719">
    <property type="entry name" value="CobS"/>
    <property type="match status" value="1"/>
</dbReference>
<feature type="transmembrane region" description="Helical" evidence="19">
    <location>
        <begin position="47"/>
        <end position="65"/>
    </location>
</feature>
<name>A0A1H0HYZ6_9ACTN</name>
<evidence type="ECO:0000256" key="18">
    <source>
        <dbReference type="ARBA" id="ARBA00049504"/>
    </source>
</evidence>
<dbReference type="EC" id="2.7.8.26" evidence="5 19"/>
<comment type="function">
    <text evidence="14 19">Joins adenosylcobinamide-GDP and alpha-ribazole to generate adenosylcobalamin (Ado-cobalamin). Also synthesizes adenosylcobalamin 5'-phosphate from adenosylcobinamide-GDP and alpha-ribazole 5'-phosphate.</text>
</comment>
<evidence type="ECO:0000256" key="19">
    <source>
        <dbReference type="HAMAP-Rule" id="MF_00719"/>
    </source>
</evidence>
<evidence type="ECO:0000256" key="9">
    <source>
        <dbReference type="ARBA" id="ARBA00022679"/>
    </source>
</evidence>
<feature type="transmembrane region" description="Helical" evidence="19">
    <location>
        <begin position="21"/>
        <end position="41"/>
    </location>
</feature>
<feature type="transmembrane region" description="Helical" evidence="19">
    <location>
        <begin position="103"/>
        <end position="124"/>
    </location>
</feature>
<keyword evidence="8 19" id="KW-0169">Cobalamin biosynthesis</keyword>
<evidence type="ECO:0000256" key="4">
    <source>
        <dbReference type="ARBA" id="ARBA00010561"/>
    </source>
</evidence>
<evidence type="ECO:0000256" key="15">
    <source>
        <dbReference type="ARBA" id="ARBA00032605"/>
    </source>
</evidence>
<evidence type="ECO:0000256" key="2">
    <source>
        <dbReference type="ARBA" id="ARBA00004651"/>
    </source>
</evidence>
<keyword evidence="21" id="KW-1185">Reference proteome</keyword>
<evidence type="ECO:0000313" key="21">
    <source>
        <dbReference type="Proteomes" id="UP000198741"/>
    </source>
</evidence>
<evidence type="ECO:0000256" key="7">
    <source>
        <dbReference type="ARBA" id="ARBA00022475"/>
    </source>
</evidence>
<comment type="pathway">
    <text evidence="3 19">Cofactor biosynthesis; adenosylcobalamin biosynthesis; adenosylcobalamin from cob(II)yrinate a,c-diamide: step 7/7.</text>
</comment>
<feature type="transmembrane region" description="Helical" evidence="19">
    <location>
        <begin position="166"/>
        <end position="187"/>
    </location>
</feature>
<reference evidence="20 21" key="1">
    <citation type="submission" date="2016-10" db="EMBL/GenBank/DDBJ databases">
        <authorList>
            <person name="de Groot N.N."/>
        </authorList>
    </citation>
    <scope>NUCLEOTIDE SEQUENCE [LARGE SCALE GENOMIC DNA]</scope>
    <source>
        <strain evidence="21">P4-7,KCTC 19426,CECT 7604</strain>
    </source>
</reference>
<keyword evidence="9 19" id="KW-0808">Transferase</keyword>
<protein>
    <recommendedName>
        <fullName evidence="6 19">Adenosylcobinamide-GDP ribazoletransferase</fullName>
        <ecNumber evidence="5 19">2.7.8.26</ecNumber>
    </recommendedName>
    <alternativeName>
        <fullName evidence="16 19">Cobalamin synthase</fullName>
    </alternativeName>
    <alternativeName>
        <fullName evidence="15 19">Cobalamin-5'-phosphate synthase</fullName>
    </alternativeName>
</protein>
<dbReference type="STRING" id="1090615.SAMN04515671_0277"/>
<evidence type="ECO:0000256" key="16">
    <source>
        <dbReference type="ARBA" id="ARBA00032853"/>
    </source>
</evidence>
<comment type="cofactor">
    <cofactor evidence="1 19">
        <name>Mg(2+)</name>
        <dbReference type="ChEBI" id="CHEBI:18420"/>
    </cofactor>
</comment>
<dbReference type="InterPro" id="IPR003805">
    <property type="entry name" value="CobS"/>
</dbReference>
<evidence type="ECO:0000256" key="17">
    <source>
        <dbReference type="ARBA" id="ARBA00048623"/>
    </source>
</evidence>
<evidence type="ECO:0000256" key="10">
    <source>
        <dbReference type="ARBA" id="ARBA00022692"/>
    </source>
</evidence>
<dbReference type="OrthoDB" id="9794223at2"/>
<dbReference type="PANTHER" id="PTHR34148">
    <property type="entry name" value="ADENOSYLCOBINAMIDE-GDP RIBAZOLETRANSFERASE"/>
    <property type="match status" value="1"/>
</dbReference>
<evidence type="ECO:0000256" key="8">
    <source>
        <dbReference type="ARBA" id="ARBA00022573"/>
    </source>
</evidence>
<dbReference type="AlphaFoldDB" id="A0A1H0HYZ6"/>
<comment type="catalytic activity">
    <reaction evidence="17 19">
        <text>alpha-ribazole + adenosylcob(III)inamide-GDP = adenosylcob(III)alamin + GMP + H(+)</text>
        <dbReference type="Rhea" id="RHEA:16049"/>
        <dbReference type="ChEBI" id="CHEBI:10329"/>
        <dbReference type="ChEBI" id="CHEBI:15378"/>
        <dbReference type="ChEBI" id="CHEBI:18408"/>
        <dbReference type="ChEBI" id="CHEBI:58115"/>
        <dbReference type="ChEBI" id="CHEBI:60487"/>
        <dbReference type="EC" id="2.7.8.26"/>
    </reaction>
</comment>
<dbReference type="GO" id="GO:0051073">
    <property type="term" value="F:adenosylcobinamide-GDP ribazoletransferase activity"/>
    <property type="evidence" value="ECO:0007669"/>
    <property type="project" value="UniProtKB-UniRule"/>
</dbReference>
<dbReference type="PANTHER" id="PTHR34148:SF1">
    <property type="entry name" value="ADENOSYLCOBINAMIDE-GDP RIBAZOLETRANSFERASE"/>
    <property type="match status" value="1"/>
</dbReference>
<keyword evidence="10 19" id="KW-0812">Transmembrane</keyword>
<accession>A0A1H0HYZ6</accession>
<dbReference type="Pfam" id="PF02654">
    <property type="entry name" value="CobS"/>
    <property type="match status" value="1"/>
</dbReference>
<keyword evidence="13 19" id="KW-0472">Membrane</keyword>
<dbReference type="GO" id="GO:0005886">
    <property type="term" value="C:plasma membrane"/>
    <property type="evidence" value="ECO:0007669"/>
    <property type="project" value="UniProtKB-SubCell"/>
</dbReference>
<dbReference type="GO" id="GO:0008818">
    <property type="term" value="F:cobalamin 5'-phosphate synthase activity"/>
    <property type="evidence" value="ECO:0007669"/>
    <property type="project" value="UniProtKB-UniRule"/>
</dbReference>
<evidence type="ECO:0000256" key="5">
    <source>
        <dbReference type="ARBA" id="ARBA00013200"/>
    </source>
</evidence>
<evidence type="ECO:0000256" key="3">
    <source>
        <dbReference type="ARBA" id="ARBA00004663"/>
    </source>
</evidence>
<proteinExistence type="inferred from homology"/>
<dbReference type="Proteomes" id="UP000198741">
    <property type="component" value="Chromosome I"/>
</dbReference>
<sequence length="245" mass="23913">MGTMTALRVPGPVVVDRDSARVAMMVAPLAVLPVAVIAGAVAELGRAVAISPLVVAVLVLGTFALGSRALHLDGLADTADGLTGSYDAERALEIMRRGNTGPAGAAALVLVLVLQVAALTPILARPWGPLVAVVLLGLARSSLLVTCAAGIPAARPGGLGASVAGVIPRPAGVVLGAVAAAIAAVVLPLSGRPWWQGVTAVVVAGAAVLALVLRCRRRFGGITGDVVGAGIEVAAAALLAVAGAG</sequence>